<dbReference type="KEGG" id="sro:Sros_3890"/>
<dbReference type="EMBL" id="CP001814">
    <property type="protein sequence ID" value="ACZ86807.1"/>
    <property type="molecule type" value="Genomic_DNA"/>
</dbReference>
<dbReference type="HOGENOM" id="CLU_3240369_0_0_11"/>
<gene>
    <name evidence="1" type="ordered locus">Sros_3890</name>
</gene>
<name>D2AUU5_STRRD</name>
<evidence type="ECO:0000313" key="2">
    <source>
        <dbReference type="Proteomes" id="UP000002029"/>
    </source>
</evidence>
<accession>D2AUU5</accession>
<evidence type="ECO:0000313" key="1">
    <source>
        <dbReference type="EMBL" id="ACZ86807.1"/>
    </source>
</evidence>
<reference evidence="1 2" key="1">
    <citation type="journal article" date="2010" name="Stand. Genomic Sci.">
        <title>Complete genome sequence of Streptosporangium roseum type strain (NI 9100).</title>
        <authorList>
            <person name="Nolan M."/>
            <person name="Sikorski J."/>
            <person name="Jando M."/>
            <person name="Lucas S."/>
            <person name="Lapidus A."/>
            <person name="Glavina Del Rio T."/>
            <person name="Chen F."/>
            <person name="Tice H."/>
            <person name="Pitluck S."/>
            <person name="Cheng J.F."/>
            <person name="Chertkov O."/>
            <person name="Sims D."/>
            <person name="Meincke L."/>
            <person name="Brettin T."/>
            <person name="Han C."/>
            <person name="Detter J.C."/>
            <person name="Bruce D."/>
            <person name="Goodwin L."/>
            <person name="Land M."/>
            <person name="Hauser L."/>
            <person name="Chang Y.J."/>
            <person name="Jeffries C.D."/>
            <person name="Ivanova N."/>
            <person name="Mavromatis K."/>
            <person name="Mikhailova N."/>
            <person name="Chen A."/>
            <person name="Palaniappan K."/>
            <person name="Chain P."/>
            <person name="Rohde M."/>
            <person name="Goker M."/>
            <person name="Bristow J."/>
            <person name="Eisen J.A."/>
            <person name="Markowitz V."/>
            <person name="Hugenholtz P."/>
            <person name="Kyrpides N.C."/>
            <person name="Klenk H.P."/>
        </authorList>
    </citation>
    <scope>NUCLEOTIDE SEQUENCE [LARGE SCALE GENOMIC DNA]</scope>
    <source>
        <strain evidence="2">ATCC 12428 / DSM 43021 / JCM 3005 / NI 9100</strain>
    </source>
</reference>
<proteinExistence type="predicted"/>
<keyword evidence="2" id="KW-1185">Reference proteome</keyword>
<dbReference type="Proteomes" id="UP000002029">
    <property type="component" value="Chromosome"/>
</dbReference>
<dbReference type="AlphaFoldDB" id="D2AUU5"/>
<sequence length="43" mass="4666">MPERFFVVTFPRLGATYLCGLCAVGRIAGSMSLKEEESASGKR</sequence>
<organism evidence="1 2">
    <name type="scientific">Streptosporangium roseum (strain ATCC 12428 / DSM 43021 / JCM 3005 / KCTC 9067 / NCIMB 10171 / NRRL 2505 / NI 9100)</name>
    <dbReference type="NCBI Taxonomy" id="479432"/>
    <lineage>
        <taxon>Bacteria</taxon>
        <taxon>Bacillati</taxon>
        <taxon>Actinomycetota</taxon>
        <taxon>Actinomycetes</taxon>
        <taxon>Streptosporangiales</taxon>
        <taxon>Streptosporangiaceae</taxon>
        <taxon>Streptosporangium</taxon>
    </lineage>
</organism>
<protein>
    <submittedName>
        <fullName evidence="1">Uncharacterized protein</fullName>
    </submittedName>
</protein>